<dbReference type="Gene3D" id="3.40.630.30">
    <property type="match status" value="1"/>
</dbReference>
<dbReference type="PROSITE" id="PS51186">
    <property type="entry name" value="GNAT"/>
    <property type="match status" value="1"/>
</dbReference>
<protein>
    <submittedName>
        <fullName evidence="2">GNAT superfamily N-acetyltransferase</fullName>
    </submittedName>
</protein>
<sequence length="144" mass="16717">MEIKMIKPEDTYELRHTILRPNQSIEDCQYPGDDEKDSFHVGAYMKGKLVSIASFYKETHPNFNEENQFRLRGMATLAEFRGQNAGSALIRFAEKFMKKQSADLWWCNARVSVSAYYKKLSLQEKGGIFTIEPIGPHKLMYKKL</sequence>
<reference evidence="2 3" key="1">
    <citation type="submission" date="2021-01" db="EMBL/GenBank/DDBJ databases">
        <title>Genomic Encyclopedia of Type Strains, Phase IV (KMG-IV): sequencing the most valuable type-strain genomes for metagenomic binning, comparative biology and taxonomic classification.</title>
        <authorList>
            <person name="Goeker M."/>
        </authorList>
    </citation>
    <scope>NUCLEOTIDE SEQUENCE [LARGE SCALE GENOMIC DNA]</scope>
    <source>
        <strain evidence="2 3">DSM 24834</strain>
    </source>
</reference>
<feature type="domain" description="N-acetyltransferase" evidence="1">
    <location>
        <begin position="1"/>
        <end position="144"/>
    </location>
</feature>
<dbReference type="RefSeq" id="WP_205168075.1">
    <property type="nucleotide sequence ID" value="NZ_JAFBDZ010000001.1"/>
</dbReference>
<dbReference type="InterPro" id="IPR016181">
    <property type="entry name" value="Acyl_CoA_acyltransferase"/>
</dbReference>
<dbReference type="InterPro" id="IPR000182">
    <property type="entry name" value="GNAT_dom"/>
</dbReference>
<keyword evidence="3" id="KW-1185">Reference proteome</keyword>
<organism evidence="2 3">
    <name type="scientific">Rossellomorea pakistanensis</name>
    <dbReference type="NCBI Taxonomy" id="992288"/>
    <lineage>
        <taxon>Bacteria</taxon>
        <taxon>Bacillati</taxon>
        <taxon>Bacillota</taxon>
        <taxon>Bacilli</taxon>
        <taxon>Bacillales</taxon>
        <taxon>Bacillaceae</taxon>
        <taxon>Rossellomorea</taxon>
    </lineage>
</organism>
<dbReference type="Proteomes" id="UP001646157">
    <property type="component" value="Unassembled WGS sequence"/>
</dbReference>
<evidence type="ECO:0000313" key="2">
    <source>
        <dbReference type="EMBL" id="MBM7583849.1"/>
    </source>
</evidence>
<dbReference type="CDD" id="cd04301">
    <property type="entry name" value="NAT_SF"/>
    <property type="match status" value="1"/>
</dbReference>
<accession>A0ABS2N7T7</accession>
<gene>
    <name evidence="2" type="ORF">JOC86_000386</name>
</gene>
<dbReference type="SUPFAM" id="SSF55729">
    <property type="entry name" value="Acyl-CoA N-acyltransferases (Nat)"/>
    <property type="match status" value="1"/>
</dbReference>
<dbReference type="EMBL" id="JAFBDZ010000001">
    <property type="protein sequence ID" value="MBM7583849.1"/>
    <property type="molecule type" value="Genomic_DNA"/>
</dbReference>
<name>A0ABS2N7T7_9BACI</name>
<proteinExistence type="predicted"/>
<evidence type="ECO:0000259" key="1">
    <source>
        <dbReference type="PROSITE" id="PS51186"/>
    </source>
</evidence>
<comment type="caution">
    <text evidence="2">The sequence shown here is derived from an EMBL/GenBank/DDBJ whole genome shotgun (WGS) entry which is preliminary data.</text>
</comment>
<evidence type="ECO:0000313" key="3">
    <source>
        <dbReference type="Proteomes" id="UP001646157"/>
    </source>
</evidence>
<dbReference type="Pfam" id="PF00583">
    <property type="entry name" value="Acetyltransf_1"/>
    <property type="match status" value="1"/>
</dbReference>